<feature type="transmembrane region" description="Helical" evidence="6">
    <location>
        <begin position="386"/>
        <end position="407"/>
    </location>
</feature>
<feature type="transmembrane region" description="Helical" evidence="6">
    <location>
        <begin position="251"/>
        <end position="276"/>
    </location>
</feature>
<feature type="transmembrane region" description="Helical" evidence="6">
    <location>
        <begin position="147"/>
        <end position="168"/>
    </location>
</feature>
<feature type="transmembrane region" description="Helical" evidence="6">
    <location>
        <begin position="43"/>
        <end position="65"/>
    </location>
</feature>
<feature type="transmembrane region" description="Helical" evidence="6">
    <location>
        <begin position="12"/>
        <end position="31"/>
    </location>
</feature>
<keyword evidence="2" id="KW-1003">Cell membrane</keyword>
<feature type="transmembrane region" description="Helical" evidence="6">
    <location>
        <begin position="111"/>
        <end position="131"/>
    </location>
</feature>
<feature type="transmembrane region" description="Helical" evidence="6">
    <location>
        <begin position="332"/>
        <end position="354"/>
    </location>
</feature>
<feature type="transmembrane region" description="Helical" evidence="6">
    <location>
        <begin position="86"/>
        <end position="105"/>
    </location>
</feature>
<feature type="transmembrane region" description="Helical" evidence="6">
    <location>
        <begin position="361"/>
        <end position="380"/>
    </location>
</feature>
<dbReference type="InterPro" id="IPR002797">
    <property type="entry name" value="Polysacc_synth"/>
</dbReference>
<evidence type="ECO:0000313" key="8">
    <source>
        <dbReference type="Proteomes" id="UP000001730"/>
    </source>
</evidence>
<evidence type="ECO:0000256" key="2">
    <source>
        <dbReference type="ARBA" id="ARBA00022475"/>
    </source>
</evidence>
<keyword evidence="5 6" id="KW-0472">Membrane</keyword>
<dbReference type="AlphaFoldDB" id="B6EHC2"/>
<organism evidence="7 8">
    <name type="scientific">Aliivibrio salmonicida (strain LFI1238)</name>
    <name type="common">Vibrio salmonicida (strain LFI1238)</name>
    <dbReference type="NCBI Taxonomy" id="316275"/>
    <lineage>
        <taxon>Bacteria</taxon>
        <taxon>Pseudomonadati</taxon>
        <taxon>Pseudomonadota</taxon>
        <taxon>Gammaproteobacteria</taxon>
        <taxon>Vibrionales</taxon>
        <taxon>Vibrionaceae</taxon>
        <taxon>Aliivibrio</taxon>
    </lineage>
</organism>
<evidence type="ECO:0000256" key="3">
    <source>
        <dbReference type="ARBA" id="ARBA00022692"/>
    </source>
</evidence>
<keyword evidence="8" id="KW-1185">Reference proteome</keyword>
<dbReference type="KEGG" id="vsa:VSAL_I3014"/>
<dbReference type="Pfam" id="PF01943">
    <property type="entry name" value="Polysacc_synt"/>
    <property type="match status" value="1"/>
</dbReference>
<feature type="transmembrane region" description="Helical" evidence="6">
    <location>
        <begin position="297"/>
        <end position="320"/>
    </location>
</feature>
<evidence type="ECO:0000256" key="1">
    <source>
        <dbReference type="ARBA" id="ARBA00004651"/>
    </source>
</evidence>
<keyword evidence="3 6" id="KW-0812">Transmembrane</keyword>
<feature type="transmembrane region" description="Helical" evidence="6">
    <location>
        <begin position="180"/>
        <end position="198"/>
    </location>
</feature>
<evidence type="ECO:0000256" key="4">
    <source>
        <dbReference type="ARBA" id="ARBA00022989"/>
    </source>
</evidence>
<feature type="transmembrane region" description="Helical" evidence="6">
    <location>
        <begin position="210"/>
        <end position="231"/>
    </location>
</feature>
<protein>
    <submittedName>
        <fullName evidence="7">Exopolysaccharide biosynthesis protein</fullName>
    </submittedName>
</protein>
<proteinExistence type="predicted"/>
<evidence type="ECO:0000313" key="7">
    <source>
        <dbReference type="EMBL" id="CAQ80698.1"/>
    </source>
</evidence>
<reference evidence="7 8" key="1">
    <citation type="journal article" date="2008" name="BMC Genomics">
        <title>The genome sequence of the fish pathogen Aliivibrio salmonicida strain LFI1238 shows extensive evidence of gene decay.</title>
        <authorList>
            <person name="Hjerde E."/>
            <person name="Lorentzen M.S."/>
            <person name="Holden M.T."/>
            <person name="Seeger K."/>
            <person name="Paulsen S."/>
            <person name="Bason N."/>
            <person name="Churcher C."/>
            <person name="Harris D."/>
            <person name="Norbertczak H."/>
            <person name="Quail M.A."/>
            <person name="Sanders S."/>
            <person name="Thurston S."/>
            <person name="Parkhill J."/>
            <person name="Willassen N.P."/>
            <person name="Thomson N.R."/>
        </authorList>
    </citation>
    <scope>NUCLEOTIDE SEQUENCE [LARGE SCALE GENOMIC DNA]</scope>
    <source>
        <strain evidence="7 8">LFI1238</strain>
    </source>
</reference>
<dbReference type="EMBL" id="FM178379">
    <property type="protein sequence ID" value="CAQ80698.1"/>
    <property type="molecule type" value="Genomic_DNA"/>
</dbReference>
<dbReference type="Proteomes" id="UP000001730">
    <property type="component" value="Chromosome 1"/>
</dbReference>
<dbReference type="GO" id="GO:0005886">
    <property type="term" value="C:plasma membrane"/>
    <property type="evidence" value="ECO:0007669"/>
    <property type="project" value="UniProtKB-SubCell"/>
</dbReference>
<name>B6EHC2_ALISL</name>
<evidence type="ECO:0000256" key="6">
    <source>
        <dbReference type="SAM" id="Phobius"/>
    </source>
</evidence>
<evidence type="ECO:0000256" key="5">
    <source>
        <dbReference type="ARBA" id="ARBA00023136"/>
    </source>
</evidence>
<dbReference type="HOGENOM" id="CLU_022017_7_1_6"/>
<dbReference type="PANTHER" id="PTHR30250">
    <property type="entry name" value="PST FAMILY PREDICTED COLANIC ACID TRANSPORTER"/>
    <property type="match status" value="1"/>
</dbReference>
<comment type="subcellular location">
    <subcellularLocation>
        <location evidence="1">Cell membrane</location>
        <topology evidence="1">Multi-pass membrane protein</topology>
    </subcellularLocation>
</comment>
<keyword evidence="4 6" id="KW-1133">Transmembrane helix</keyword>
<dbReference type="PANTHER" id="PTHR30250:SF11">
    <property type="entry name" value="O-ANTIGEN TRANSPORTER-RELATED"/>
    <property type="match status" value="1"/>
</dbReference>
<accession>B6EHC2</accession>
<sequence length="422" mass="46973">MLFMSLLKGARVYLVSNILNAIIPFLLLPILTRYLSPAEYGQIAMFQTLLAGIGTFIGLNAVGAAERKFYDGDVSETVLKEFNGSCMQILAVSSVLVFICIALFQQQLSEFLAIPTSWVLAAVGISILGFISRIRLGQWQIRNQAKLFGMLQVSSSLINMLLSILFVVVLEQGAEGRIDAQVITGLIATMVALAWLYKDNLLQVRLWRPTYIKEVLAFGVPLMPHSIGGVLLNLYDRFVINQQLGIVDVGIYMVAVQLSSAMLIVFDAINKAYVPWLFERLKHNDAQEKQKIVKNTYIYMVSILLLAGLAFWIGPLFITLIAGDKYKAAGEIIGWLCLGQAFSGMYLMVTNYIFFSKKTSYLACITIIAGLINVILLFVFAKQFGLVGVAMAFTLSKLIHFIMTFYISNNAYKMPWGLKIND</sequence>
<gene>
    <name evidence="7" type="ordered locus">VSAL_I3014</name>
</gene>
<dbReference type="InterPro" id="IPR050833">
    <property type="entry name" value="Poly_Biosynth_Transport"/>
</dbReference>
<dbReference type="eggNOG" id="COG2244">
    <property type="taxonomic scope" value="Bacteria"/>
</dbReference>